<dbReference type="Pfam" id="PF00400">
    <property type="entry name" value="WD40"/>
    <property type="match status" value="1"/>
</dbReference>
<dbReference type="InterPro" id="IPR015943">
    <property type="entry name" value="WD40/YVTN_repeat-like_dom_sf"/>
</dbReference>
<dbReference type="InterPro" id="IPR052139">
    <property type="entry name" value="Methylosome_Comp_WDR77"/>
</dbReference>
<keyword evidence="2" id="KW-0963">Cytoplasm</keyword>
<dbReference type="InterPro" id="IPR036322">
    <property type="entry name" value="WD40_repeat_dom_sf"/>
</dbReference>
<evidence type="ECO:0000256" key="2">
    <source>
        <dbReference type="ARBA" id="ARBA00022490"/>
    </source>
</evidence>
<organism evidence="3 4">
    <name type="scientific">Rhamnusium bicolor</name>
    <dbReference type="NCBI Taxonomy" id="1586634"/>
    <lineage>
        <taxon>Eukaryota</taxon>
        <taxon>Metazoa</taxon>
        <taxon>Ecdysozoa</taxon>
        <taxon>Arthropoda</taxon>
        <taxon>Hexapoda</taxon>
        <taxon>Insecta</taxon>
        <taxon>Pterygota</taxon>
        <taxon>Neoptera</taxon>
        <taxon>Endopterygota</taxon>
        <taxon>Coleoptera</taxon>
        <taxon>Polyphaga</taxon>
        <taxon>Cucujiformia</taxon>
        <taxon>Chrysomeloidea</taxon>
        <taxon>Cerambycidae</taxon>
        <taxon>Lepturinae</taxon>
        <taxon>Rhagiini</taxon>
        <taxon>Rhamnusium</taxon>
    </lineage>
</organism>
<dbReference type="SMART" id="SM00320">
    <property type="entry name" value="WD40"/>
    <property type="match status" value="5"/>
</dbReference>
<keyword evidence="4" id="KW-1185">Reference proteome</keyword>
<dbReference type="EMBL" id="JANEYF010002946">
    <property type="protein sequence ID" value="KAJ8940821.1"/>
    <property type="molecule type" value="Genomic_DNA"/>
</dbReference>
<evidence type="ECO:0000313" key="3">
    <source>
        <dbReference type="EMBL" id="KAJ8940821.1"/>
    </source>
</evidence>
<dbReference type="Gene3D" id="2.130.10.10">
    <property type="entry name" value="YVTN repeat-like/Quinoprotein amine dehydrogenase"/>
    <property type="match status" value="1"/>
</dbReference>
<dbReference type="GO" id="GO:0007309">
    <property type="term" value="P:oocyte axis specification"/>
    <property type="evidence" value="ECO:0007669"/>
    <property type="project" value="TreeGrafter"/>
</dbReference>
<gene>
    <name evidence="3" type="ORF">NQ314_010579</name>
</gene>
<dbReference type="PANTHER" id="PTHR46853:SF1">
    <property type="entry name" value="METHYLOSOME PROTEIN 50"/>
    <property type="match status" value="1"/>
</dbReference>
<evidence type="ECO:0000313" key="4">
    <source>
        <dbReference type="Proteomes" id="UP001162156"/>
    </source>
</evidence>
<name>A0AAV8XPI9_9CUCU</name>
<dbReference type="Proteomes" id="UP001162156">
    <property type="component" value="Unassembled WGS sequence"/>
</dbReference>
<dbReference type="PANTHER" id="PTHR46853">
    <property type="entry name" value="METHYLOSOME PROTEIN 50"/>
    <property type="match status" value="1"/>
</dbReference>
<protein>
    <submittedName>
        <fullName evidence="3">Uncharacterized protein</fullName>
    </submittedName>
</protein>
<reference evidence="3" key="1">
    <citation type="journal article" date="2023" name="Insect Mol. Biol.">
        <title>Genome sequencing provides insights into the evolution of gene families encoding plant cell wall-degrading enzymes in longhorned beetles.</title>
        <authorList>
            <person name="Shin N.R."/>
            <person name="Okamura Y."/>
            <person name="Kirsch R."/>
            <person name="Pauchet Y."/>
        </authorList>
    </citation>
    <scope>NUCLEOTIDE SEQUENCE</scope>
    <source>
        <strain evidence="3">RBIC_L_NR</strain>
    </source>
</reference>
<dbReference type="InterPro" id="IPR001680">
    <property type="entry name" value="WD40_rpt"/>
</dbReference>
<comment type="caution">
    <text evidence="3">The sequence shown here is derived from an EMBL/GenBank/DDBJ whole genome shotgun (WGS) entry which is preliminary data.</text>
</comment>
<evidence type="ECO:0000256" key="1">
    <source>
        <dbReference type="ARBA" id="ARBA00004496"/>
    </source>
</evidence>
<proteinExistence type="predicted"/>
<dbReference type="GO" id="GO:0034709">
    <property type="term" value="C:methylosome"/>
    <property type="evidence" value="ECO:0007669"/>
    <property type="project" value="TreeGrafter"/>
</dbReference>
<sequence>MSNCFQIESFGLEGAIFPPNKALEPRMEFSRCPVVYDSLFFLDFNESGNCIVGASEVAGTFWEGTLLYFKDDKHMENFDYTGHYIYTTTSDGKFIRKNIIALAEDTGNINILSLDEDSTLRPINYFKVIERIPQIAVWRNSSRILCCSQRSVIIWDADSIDRKPCEKFDNYHIESVTCIDTLKKDTNLFLSGGRDRTCCIWDVRAPVPPSVLYTNEFSSISTISWNQDDDNYIVAGTQAGDVYLLDKREPKDFVSVYHCFDVTVNRISFNNSKEFAVCGDINDVLILNSKSDSLEEIYKNAEHTGPVKDLKWHEGILYSCGFGRCLVKHVRQQPA</sequence>
<dbReference type="SUPFAM" id="SSF50978">
    <property type="entry name" value="WD40 repeat-like"/>
    <property type="match status" value="1"/>
</dbReference>
<accession>A0AAV8XPI9</accession>
<comment type="subcellular location">
    <subcellularLocation>
        <location evidence="1">Cytoplasm</location>
    </subcellularLocation>
</comment>
<dbReference type="AlphaFoldDB" id="A0AAV8XPI9"/>